<dbReference type="GO" id="GO:0022857">
    <property type="term" value="F:transmembrane transporter activity"/>
    <property type="evidence" value="ECO:0007669"/>
    <property type="project" value="TreeGrafter"/>
</dbReference>
<dbReference type="InterPro" id="IPR023395">
    <property type="entry name" value="MCP_dom_sf"/>
</dbReference>
<dbReference type="PANTHER" id="PTHR45624:SF10">
    <property type="entry name" value="SLC (SOLUTE CARRIER) HOMOLOG"/>
    <property type="match status" value="1"/>
</dbReference>
<keyword evidence="5" id="KW-0677">Repeat</keyword>
<evidence type="ECO:0000256" key="7">
    <source>
        <dbReference type="ARBA" id="ARBA00023128"/>
    </source>
</evidence>
<evidence type="ECO:0000256" key="1">
    <source>
        <dbReference type="ARBA" id="ARBA00004225"/>
    </source>
</evidence>
<proteinExistence type="inferred from homology"/>
<dbReference type="InterPro" id="IPR018108">
    <property type="entry name" value="MCP_transmembrane"/>
</dbReference>
<evidence type="ECO:0000256" key="5">
    <source>
        <dbReference type="ARBA" id="ARBA00022737"/>
    </source>
</evidence>
<dbReference type="AlphaFoldDB" id="A0AAN9KWI0"/>
<reference evidence="11 12" key="1">
    <citation type="submission" date="2024-01" db="EMBL/GenBank/DDBJ databases">
        <title>The genomes of 5 underutilized Papilionoideae crops provide insights into root nodulation and disease resistanc.</title>
        <authorList>
            <person name="Jiang F."/>
        </authorList>
    </citation>
    <scope>NUCLEOTIDE SEQUENCE [LARGE SCALE GENOMIC DNA]</scope>
    <source>
        <strain evidence="11">LVBAO_FW01</strain>
        <tissue evidence="11">Leaves</tissue>
    </source>
</reference>
<evidence type="ECO:0000256" key="3">
    <source>
        <dbReference type="ARBA" id="ARBA00022448"/>
    </source>
</evidence>
<evidence type="ECO:0000256" key="10">
    <source>
        <dbReference type="RuleBase" id="RU000488"/>
    </source>
</evidence>
<dbReference type="SUPFAM" id="SSF103506">
    <property type="entry name" value="Mitochondrial carrier"/>
    <property type="match status" value="1"/>
</dbReference>
<feature type="repeat" description="Solcar" evidence="9">
    <location>
        <begin position="286"/>
        <end position="373"/>
    </location>
</feature>
<dbReference type="FunFam" id="1.50.40.10:FF:000115">
    <property type="entry name" value="Mitochondrial arginine transporter BAC2"/>
    <property type="match status" value="1"/>
</dbReference>
<comment type="similarity">
    <text evidence="2 10">Belongs to the mitochondrial carrier (TC 2.A.29) family.</text>
</comment>
<accession>A0AAN9KWI0</accession>
<dbReference type="PRINTS" id="PR00926">
    <property type="entry name" value="MITOCARRIER"/>
</dbReference>
<gene>
    <name evidence="11" type="ORF">VNO77_29318</name>
</gene>
<evidence type="ECO:0000313" key="11">
    <source>
        <dbReference type="EMBL" id="KAK7325180.1"/>
    </source>
</evidence>
<sequence>MLLHSFTMFDTCKVFSFFAHQGSSLPAHGHAYSIRIYNPLLENALCFSFLLFPSGYSESDCSHCHTLHVVMELETWRKKRQVVMDFWPEFVASSTGREFVAGGFGGTAGIISGYPLDTLRVIQQNSNNGSAFTILRNMVAKEGPSALYRGMAAPLASVTFQNAVVFQIYALLSRAFSPSDSVNEPPSLKGVASGGFCTGALQAILLSPVELVKIRLQLQNTCQLTETQNGPITVANKIWKREGLRGIYRGLGITMLRDAPAHGLYFWTYEYTREKLHPGCRKVSGESLNTMLIAGGMAGVASWVFSYPLDVIKTRLQAQTRSSLKYKGILDCLRKSVNEEGYVVLWRGLGTAVARAFVVNGAIFSAYEITLRCLFND</sequence>
<organism evidence="11 12">
    <name type="scientific">Canavalia gladiata</name>
    <name type="common">Sword bean</name>
    <name type="synonym">Dolichos gladiatus</name>
    <dbReference type="NCBI Taxonomy" id="3824"/>
    <lineage>
        <taxon>Eukaryota</taxon>
        <taxon>Viridiplantae</taxon>
        <taxon>Streptophyta</taxon>
        <taxon>Embryophyta</taxon>
        <taxon>Tracheophyta</taxon>
        <taxon>Spermatophyta</taxon>
        <taxon>Magnoliopsida</taxon>
        <taxon>eudicotyledons</taxon>
        <taxon>Gunneridae</taxon>
        <taxon>Pentapetalae</taxon>
        <taxon>rosids</taxon>
        <taxon>fabids</taxon>
        <taxon>Fabales</taxon>
        <taxon>Fabaceae</taxon>
        <taxon>Papilionoideae</taxon>
        <taxon>50 kb inversion clade</taxon>
        <taxon>NPAAA clade</taxon>
        <taxon>indigoferoid/millettioid clade</taxon>
        <taxon>Phaseoleae</taxon>
        <taxon>Canavalia</taxon>
    </lineage>
</organism>
<keyword evidence="7" id="KW-0496">Mitochondrion</keyword>
<feature type="repeat" description="Solcar" evidence="9">
    <location>
        <begin position="186"/>
        <end position="275"/>
    </location>
</feature>
<dbReference type="EMBL" id="JAYMYQ010000006">
    <property type="protein sequence ID" value="KAK7325180.1"/>
    <property type="molecule type" value="Genomic_DNA"/>
</dbReference>
<evidence type="ECO:0000256" key="9">
    <source>
        <dbReference type="PROSITE-ProRule" id="PRU00282"/>
    </source>
</evidence>
<evidence type="ECO:0000256" key="8">
    <source>
        <dbReference type="ARBA" id="ARBA00023136"/>
    </source>
</evidence>
<keyword evidence="3 10" id="KW-0813">Transport</keyword>
<dbReference type="GO" id="GO:0031966">
    <property type="term" value="C:mitochondrial membrane"/>
    <property type="evidence" value="ECO:0007669"/>
    <property type="project" value="UniProtKB-SubCell"/>
</dbReference>
<dbReference type="PANTHER" id="PTHR45624">
    <property type="entry name" value="MITOCHONDRIAL BASIC AMINO ACIDS TRANSPORTER-RELATED"/>
    <property type="match status" value="1"/>
</dbReference>
<dbReference type="InterPro" id="IPR002067">
    <property type="entry name" value="MCP"/>
</dbReference>
<evidence type="ECO:0000256" key="4">
    <source>
        <dbReference type="ARBA" id="ARBA00022692"/>
    </source>
</evidence>
<dbReference type="Pfam" id="PF00153">
    <property type="entry name" value="Mito_carr"/>
    <property type="match status" value="3"/>
</dbReference>
<evidence type="ECO:0000256" key="2">
    <source>
        <dbReference type="ARBA" id="ARBA00006375"/>
    </source>
</evidence>
<keyword evidence="4 9" id="KW-0812">Transmembrane</keyword>
<dbReference type="Gene3D" id="1.50.40.10">
    <property type="entry name" value="Mitochondrial carrier domain"/>
    <property type="match status" value="1"/>
</dbReference>
<dbReference type="PROSITE" id="PS50920">
    <property type="entry name" value="SOLCAR"/>
    <property type="match status" value="3"/>
</dbReference>
<feature type="repeat" description="Solcar" evidence="9">
    <location>
        <begin position="93"/>
        <end position="175"/>
    </location>
</feature>
<name>A0AAN9KWI0_CANGL</name>
<keyword evidence="12" id="KW-1185">Reference proteome</keyword>
<evidence type="ECO:0000313" key="12">
    <source>
        <dbReference type="Proteomes" id="UP001367508"/>
    </source>
</evidence>
<comment type="caution">
    <text evidence="11">The sequence shown here is derived from an EMBL/GenBank/DDBJ whole genome shotgun (WGS) entry which is preliminary data.</text>
</comment>
<comment type="subcellular location">
    <subcellularLocation>
        <location evidence="1">Mitochondrion membrane</location>
        <topology evidence="1">Multi-pass membrane protein</topology>
    </subcellularLocation>
</comment>
<dbReference type="InterPro" id="IPR050567">
    <property type="entry name" value="Mitochondrial_Carrier"/>
</dbReference>
<keyword evidence="6" id="KW-1133">Transmembrane helix</keyword>
<keyword evidence="8 9" id="KW-0472">Membrane</keyword>
<protein>
    <recommendedName>
        <fullName evidence="13">Solute carrier family 25 member 45</fullName>
    </recommendedName>
</protein>
<evidence type="ECO:0008006" key="13">
    <source>
        <dbReference type="Google" id="ProtNLM"/>
    </source>
</evidence>
<evidence type="ECO:0000256" key="6">
    <source>
        <dbReference type="ARBA" id="ARBA00022989"/>
    </source>
</evidence>
<dbReference type="Proteomes" id="UP001367508">
    <property type="component" value="Unassembled WGS sequence"/>
</dbReference>